<evidence type="ECO:0000256" key="1">
    <source>
        <dbReference type="SAM" id="Coils"/>
    </source>
</evidence>
<sequence>MQDFLQLPDKLIDRLPKRWRPGPGTEDRSIHLLNAVCLIIIWRTVLNVKRRIYQLTEHQTQRMYTETTSAISEFKDLKKYIKVLRQQLKEYKRNVATAKLENKELKVV</sequence>
<protein>
    <submittedName>
        <fullName evidence="2">Uncharacterized protein</fullName>
    </submittedName>
</protein>
<keyword evidence="1" id="KW-0175">Coiled coil</keyword>
<accession>A0A9Q1IA40</accession>
<comment type="caution">
    <text evidence="2">The sequence shown here is derived from an EMBL/GenBank/DDBJ whole genome shotgun (WGS) entry which is preliminary data.</text>
</comment>
<dbReference type="AlphaFoldDB" id="A0A9Q1IA40"/>
<reference evidence="2" key="1">
    <citation type="journal article" date="2023" name="Science">
        <title>Genome structures resolve the early diversification of teleost fishes.</title>
        <authorList>
            <person name="Parey E."/>
            <person name="Louis A."/>
            <person name="Montfort J."/>
            <person name="Bouchez O."/>
            <person name="Roques C."/>
            <person name="Iampietro C."/>
            <person name="Lluch J."/>
            <person name="Castinel A."/>
            <person name="Donnadieu C."/>
            <person name="Desvignes T."/>
            <person name="Floi Bucao C."/>
            <person name="Jouanno E."/>
            <person name="Wen M."/>
            <person name="Mejri S."/>
            <person name="Dirks R."/>
            <person name="Jansen H."/>
            <person name="Henkel C."/>
            <person name="Chen W.J."/>
            <person name="Zahm M."/>
            <person name="Cabau C."/>
            <person name="Klopp C."/>
            <person name="Thompson A.W."/>
            <person name="Robinson-Rechavi M."/>
            <person name="Braasch I."/>
            <person name="Lecointre G."/>
            <person name="Bobe J."/>
            <person name="Postlethwait J.H."/>
            <person name="Berthelot C."/>
            <person name="Roest Crollius H."/>
            <person name="Guiguen Y."/>
        </authorList>
    </citation>
    <scope>NUCLEOTIDE SEQUENCE</scope>
    <source>
        <strain evidence="2">WJC10195</strain>
    </source>
</reference>
<dbReference type="EMBL" id="JAINUF010000021">
    <property type="protein sequence ID" value="KAJ8334153.1"/>
    <property type="molecule type" value="Genomic_DNA"/>
</dbReference>
<feature type="coiled-coil region" evidence="1">
    <location>
        <begin position="74"/>
        <end position="108"/>
    </location>
</feature>
<organism evidence="2 3">
    <name type="scientific">Synaphobranchus kaupii</name>
    <name type="common">Kaup's arrowtooth eel</name>
    <dbReference type="NCBI Taxonomy" id="118154"/>
    <lineage>
        <taxon>Eukaryota</taxon>
        <taxon>Metazoa</taxon>
        <taxon>Chordata</taxon>
        <taxon>Craniata</taxon>
        <taxon>Vertebrata</taxon>
        <taxon>Euteleostomi</taxon>
        <taxon>Actinopterygii</taxon>
        <taxon>Neopterygii</taxon>
        <taxon>Teleostei</taxon>
        <taxon>Anguilliformes</taxon>
        <taxon>Synaphobranchidae</taxon>
        <taxon>Synaphobranchus</taxon>
    </lineage>
</organism>
<evidence type="ECO:0000313" key="3">
    <source>
        <dbReference type="Proteomes" id="UP001152622"/>
    </source>
</evidence>
<evidence type="ECO:0000313" key="2">
    <source>
        <dbReference type="EMBL" id="KAJ8334153.1"/>
    </source>
</evidence>
<name>A0A9Q1IA40_SYNKA</name>
<proteinExistence type="predicted"/>
<gene>
    <name evidence="2" type="ORF">SKAU_G00397920</name>
</gene>
<dbReference type="OrthoDB" id="6022771at2759"/>
<dbReference type="Proteomes" id="UP001152622">
    <property type="component" value="Chromosome 21"/>
</dbReference>
<keyword evidence="3" id="KW-1185">Reference proteome</keyword>